<organism evidence="1">
    <name type="scientific">marine sediment metagenome</name>
    <dbReference type="NCBI Taxonomy" id="412755"/>
    <lineage>
        <taxon>unclassified sequences</taxon>
        <taxon>metagenomes</taxon>
        <taxon>ecological metagenomes</taxon>
    </lineage>
</organism>
<sequence>MTKLNLSQKLFIQDGKKYAYANDIQKAVRELKEFLLRTNMEANWKEVFKDFNKIFGGELNK</sequence>
<evidence type="ECO:0000313" key="1">
    <source>
        <dbReference type="EMBL" id="KKN40559.1"/>
    </source>
</evidence>
<dbReference type="EMBL" id="LAZR01001697">
    <property type="protein sequence ID" value="KKN40559.1"/>
    <property type="molecule type" value="Genomic_DNA"/>
</dbReference>
<reference evidence="1" key="1">
    <citation type="journal article" date="2015" name="Nature">
        <title>Complex archaea that bridge the gap between prokaryotes and eukaryotes.</title>
        <authorList>
            <person name="Spang A."/>
            <person name="Saw J.H."/>
            <person name="Jorgensen S.L."/>
            <person name="Zaremba-Niedzwiedzka K."/>
            <person name="Martijn J."/>
            <person name="Lind A.E."/>
            <person name="van Eijk R."/>
            <person name="Schleper C."/>
            <person name="Guy L."/>
            <person name="Ettema T.J."/>
        </authorList>
    </citation>
    <scope>NUCLEOTIDE SEQUENCE</scope>
</reference>
<comment type="caution">
    <text evidence="1">The sequence shown here is derived from an EMBL/GenBank/DDBJ whole genome shotgun (WGS) entry which is preliminary data.</text>
</comment>
<protein>
    <submittedName>
        <fullName evidence="1">Uncharacterized protein</fullName>
    </submittedName>
</protein>
<accession>A0A0F9QDD8</accession>
<dbReference type="AlphaFoldDB" id="A0A0F9QDD8"/>
<name>A0A0F9QDD8_9ZZZZ</name>
<proteinExistence type="predicted"/>
<gene>
    <name evidence="1" type="ORF">LCGC14_0731950</name>
</gene>